<dbReference type="GO" id="GO:0042254">
    <property type="term" value="P:ribosome biogenesis"/>
    <property type="evidence" value="ECO:0007669"/>
    <property type="project" value="UniProtKB-ARBA"/>
</dbReference>
<keyword evidence="19" id="KW-1185">Reference proteome</keyword>
<dbReference type="Gene3D" id="3.30.160.20">
    <property type="match status" value="1"/>
</dbReference>
<dbReference type="EMBL" id="JAHGUI010000028">
    <property type="protein sequence ID" value="MBT2918654.1"/>
    <property type="molecule type" value="Genomic_DNA"/>
</dbReference>
<dbReference type="Proteomes" id="UP000726136">
    <property type="component" value="Unassembled WGS sequence"/>
</dbReference>
<dbReference type="STRING" id="55601.AA407_02200"/>
<dbReference type="InterPro" id="IPR005712">
    <property type="entry name" value="Ribosomal_uS5_bac-type"/>
</dbReference>
<dbReference type="GO" id="GO:0019843">
    <property type="term" value="F:rRNA binding"/>
    <property type="evidence" value="ECO:0007669"/>
    <property type="project" value="UniProtKB-UniRule"/>
</dbReference>
<dbReference type="NCBIfam" id="TIGR01021">
    <property type="entry name" value="rpsE_bact"/>
    <property type="match status" value="1"/>
</dbReference>
<keyword evidence="4 8" id="KW-0694">RNA-binding</keyword>
<evidence type="ECO:0000256" key="6">
    <source>
        <dbReference type="ARBA" id="ARBA00023274"/>
    </source>
</evidence>
<dbReference type="KEGG" id="vau:VANGNB10_cI2333c"/>
<dbReference type="FunFam" id="3.30.230.10:FF:000002">
    <property type="entry name" value="30S ribosomal protein S5"/>
    <property type="match status" value="1"/>
</dbReference>
<dbReference type="SUPFAM" id="SSF54211">
    <property type="entry name" value="Ribosomal protein S5 domain 2-like"/>
    <property type="match status" value="1"/>
</dbReference>
<evidence type="ECO:0000256" key="9">
    <source>
        <dbReference type="RuleBase" id="RU003823"/>
    </source>
</evidence>
<dbReference type="InterPro" id="IPR014721">
    <property type="entry name" value="Ribsml_uS5_D2-typ_fold_subgr"/>
</dbReference>
<dbReference type="InterPro" id="IPR005324">
    <property type="entry name" value="Ribosomal_uS5_C"/>
</dbReference>
<evidence type="ECO:0000313" key="15">
    <source>
        <dbReference type="EMBL" id="MBT2918654.1"/>
    </source>
</evidence>
<dbReference type="InterPro" id="IPR018192">
    <property type="entry name" value="Ribosomal_uS5_N_CS"/>
</dbReference>
<comment type="function">
    <text evidence="8">With S4 and S12 plays an important role in translational accuracy.</text>
</comment>
<evidence type="ECO:0000259" key="10">
    <source>
        <dbReference type="PROSITE" id="PS50881"/>
    </source>
</evidence>
<dbReference type="EMBL" id="RDOM01000013">
    <property type="protein sequence ID" value="MBF4272026.1"/>
    <property type="molecule type" value="Genomic_DNA"/>
</dbReference>
<evidence type="ECO:0000256" key="4">
    <source>
        <dbReference type="ARBA" id="ARBA00022884"/>
    </source>
</evidence>
<dbReference type="FunFam" id="3.30.160.20:FF:000001">
    <property type="entry name" value="30S ribosomal protein S5"/>
    <property type="match status" value="1"/>
</dbReference>
<accession>A0A191W6H3</accession>
<evidence type="ECO:0000313" key="19">
    <source>
        <dbReference type="Proteomes" id="UP000726136"/>
    </source>
</evidence>
<sequence length="166" mass="17349">MAKEQQQASDLQEKLIAVNRVSKTVKGGRIMSFTALTVVGDGNGRVGFGYGKAREVPAAIQKAMEKARRNMVTIALNEGTLHHAVKGRHSGSKVYMQPAAEGTGVIAGGAMRAVLEVAGVHNVLAKAYGSTNPINVVRATVAGLVDVKSPEMVAAKRGLTVEAISE</sequence>
<dbReference type="GO" id="GO:0015935">
    <property type="term" value="C:small ribosomal subunit"/>
    <property type="evidence" value="ECO:0007669"/>
    <property type="project" value="InterPro"/>
</dbReference>
<comment type="similarity">
    <text evidence="2 8 9">Belongs to the universal ribosomal protein uS5 family.</text>
</comment>
<dbReference type="RefSeq" id="WP_010318775.1">
    <property type="nucleotide sequence ID" value="NZ_AJYT02000081.1"/>
</dbReference>
<evidence type="ECO:0000313" key="12">
    <source>
        <dbReference type="EMBL" id="MBF4272026.1"/>
    </source>
</evidence>
<evidence type="ECO:0000313" key="11">
    <source>
        <dbReference type="EMBL" id="AZS24574.1"/>
    </source>
</evidence>
<dbReference type="InterPro" id="IPR000851">
    <property type="entry name" value="Ribosomal_uS5"/>
</dbReference>
<dbReference type="EMBL" id="CP034672">
    <property type="protein sequence ID" value="AZS24574.1"/>
    <property type="molecule type" value="Genomic_DNA"/>
</dbReference>
<dbReference type="Proteomes" id="UP000786185">
    <property type="component" value="Unassembled WGS sequence"/>
</dbReference>
<accession>A0A1E5FKR6</accession>
<dbReference type="InterPro" id="IPR020568">
    <property type="entry name" value="Ribosomal_Su5_D2-typ_SF"/>
</dbReference>
<evidence type="ECO:0000313" key="14">
    <source>
        <dbReference type="EMBL" id="MBF4434539.1"/>
    </source>
</evidence>
<name>A0A191W6H3_VIBAN</name>
<evidence type="ECO:0000313" key="16">
    <source>
        <dbReference type="Proteomes" id="UP000078309"/>
    </source>
</evidence>
<reference evidence="18 19" key="3">
    <citation type="journal article" date="2021" name="PeerJ">
        <title>Analysis of 44 Vibrio anguillarum genomes reveals high genetic diversity.</title>
        <authorList>
            <person name="Hansen M.J."/>
            <person name="Dalsgaard I."/>
        </authorList>
    </citation>
    <scope>NUCLEOTIDE SEQUENCE</scope>
    <source>
        <strain evidence="13 19">040915-1/1B</strain>
        <strain evidence="12 18">17-16730-2A</strain>
        <strain evidence="14">850617-1/1</strain>
    </source>
</reference>
<dbReference type="PROSITE" id="PS50881">
    <property type="entry name" value="S5_DSRBD"/>
    <property type="match status" value="1"/>
</dbReference>
<evidence type="ECO:0000313" key="13">
    <source>
        <dbReference type="EMBL" id="MBF4374654.1"/>
    </source>
</evidence>
<dbReference type="OMA" id="GIKDVWT"/>
<comment type="subunit">
    <text evidence="8">Part of the 30S ribosomal subunit. Contacts proteins S4 and S8.</text>
</comment>
<dbReference type="GO" id="GO:0006412">
    <property type="term" value="P:translation"/>
    <property type="evidence" value="ECO:0007669"/>
    <property type="project" value="UniProtKB-UniRule"/>
</dbReference>
<evidence type="ECO:0000313" key="17">
    <source>
        <dbReference type="Proteomes" id="UP000256923"/>
    </source>
</evidence>
<keyword evidence="5 8" id="KW-0689">Ribosomal protein</keyword>
<dbReference type="Pfam" id="PF03719">
    <property type="entry name" value="Ribosomal_S5_C"/>
    <property type="match status" value="1"/>
</dbReference>
<dbReference type="GO" id="GO:0005737">
    <property type="term" value="C:cytoplasm"/>
    <property type="evidence" value="ECO:0007669"/>
    <property type="project" value="UniProtKB-ARBA"/>
</dbReference>
<dbReference type="Proteomes" id="UP000078309">
    <property type="component" value="Unassembled WGS sequence"/>
</dbReference>
<dbReference type="GO" id="GO:0003735">
    <property type="term" value="F:structural constituent of ribosome"/>
    <property type="evidence" value="ECO:0007669"/>
    <property type="project" value="UniProtKB-UniRule"/>
</dbReference>
<evidence type="ECO:0000313" key="20">
    <source>
        <dbReference type="Proteomes" id="UP000786185"/>
    </source>
</evidence>
<evidence type="ECO:0000256" key="1">
    <source>
        <dbReference type="ARBA" id="ARBA00003093"/>
    </source>
</evidence>
<reference evidence="15 16" key="1">
    <citation type="journal article" date="2017" name="J. Fish Dis.">
        <title>Comparative assessment of Vibrio virulence in marine fish larvae.</title>
        <authorList>
            <person name="Ronneseth A."/>
            <person name="Castillo D."/>
            <person name="D'Alvise P."/>
            <person name="Tonnesen O."/>
            <person name="Haugland G."/>
            <person name="Grotkjaer T."/>
            <person name="Engell-Sorensen K."/>
            <person name="Norremark L."/>
            <person name="Bergh O."/>
            <person name="Wergeland H.I."/>
            <person name="Gram L."/>
        </authorList>
    </citation>
    <scope>NUCLEOTIDE SEQUENCE [LARGE SCALE GENOMIC DNA]</scope>
    <source>
        <strain evidence="15 16">90-11-286</strain>
    </source>
</reference>
<evidence type="ECO:0000256" key="5">
    <source>
        <dbReference type="ARBA" id="ARBA00022980"/>
    </source>
</evidence>
<dbReference type="Gene3D" id="3.30.230.10">
    <property type="match status" value="1"/>
</dbReference>
<dbReference type="EMBL" id="SCLC01000005">
    <property type="protein sequence ID" value="MBF4434539.1"/>
    <property type="molecule type" value="Genomic_DNA"/>
</dbReference>
<dbReference type="PANTHER" id="PTHR48277:SF1">
    <property type="entry name" value="MITOCHONDRIAL RIBOSOMAL PROTEIN S5"/>
    <property type="match status" value="1"/>
</dbReference>
<dbReference type="InterPro" id="IPR013810">
    <property type="entry name" value="Ribosomal_uS5_N"/>
</dbReference>
<dbReference type="Proteomes" id="UP000722957">
    <property type="component" value="Unassembled WGS sequence"/>
</dbReference>
<gene>
    <name evidence="8 15" type="primary">rpsE</name>
    <name evidence="11" type="ORF">DYL72_05535</name>
    <name evidence="12" type="ORF">EAY07_08165</name>
    <name evidence="13" type="ORF">EAY46_16400</name>
    <name evidence="14" type="ORF">ERJ77_08465</name>
    <name evidence="15" type="ORF">PL14_08135</name>
</gene>
<dbReference type="AlphaFoldDB" id="A0A191W6H3"/>
<protein>
    <recommendedName>
        <fullName evidence="7 8">Small ribosomal subunit protein uS5</fullName>
    </recommendedName>
</protein>
<evidence type="ECO:0000256" key="2">
    <source>
        <dbReference type="ARBA" id="ARBA00008945"/>
    </source>
</evidence>
<keyword evidence="3 8" id="KW-0699">rRNA-binding</keyword>
<dbReference type="Pfam" id="PF00333">
    <property type="entry name" value="Ribosomal_S5"/>
    <property type="match status" value="1"/>
</dbReference>
<dbReference type="HAMAP" id="MF_01307_B">
    <property type="entry name" value="Ribosomal_uS5_B"/>
    <property type="match status" value="1"/>
</dbReference>
<evidence type="ECO:0000256" key="8">
    <source>
        <dbReference type="HAMAP-Rule" id="MF_01307"/>
    </source>
</evidence>
<evidence type="ECO:0000313" key="18">
    <source>
        <dbReference type="Proteomes" id="UP000722957"/>
    </source>
</evidence>
<reference evidence="15" key="4">
    <citation type="submission" date="2021-05" db="EMBL/GenBank/DDBJ databases">
        <authorList>
            <person name="Kalatzis P.G."/>
            <person name="Castillo D."/>
            <person name="D'Alvise P."/>
            <person name="Middelboe M."/>
            <person name="Gram L."/>
        </authorList>
    </citation>
    <scope>NUCLEOTIDE SEQUENCE</scope>
    <source>
        <strain evidence="15">90-11-286</strain>
    </source>
</reference>
<reference evidence="11 17" key="2">
    <citation type="submission" date="2018-12" db="EMBL/GenBank/DDBJ databases">
        <title>Characterization and Draft Genome of Vibrio anguillarum J360 Marine Pathogen Isolated from an Outbreak in Lumpfish (Cyclopterus lumpus).</title>
        <authorList>
            <person name="Vasquez J.I."/>
            <person name="Cao T."/>
            <person name="Chakraborty S."/>
            <person name="Gnanagobal H."/>
            <person name="Wescot J."/>
            <person name="Boyce D."/>
            <person name="Santander J."/>
        </authorList>
    </citation>
    <scope>NUCLEOTIDE SEQUENCE [LARGE SCALE GENOMIC DNA]</scope>
    <source>
        <strain evidence="11 17">J360</strain>
    </source>
</reference>
<organism evidence="14 20">
    <name type="scientific">Vibrio anguillarum</name>
    <name type="common">Listonella anguillarum</name>
    <dbReference type="NCBI Taxonomy" id="55601"/>
    <lineage>
        <taxon>Bacteria</taxon>
        <taxon>Pseudomonadati</taxon>
        <taxon>Pseudomonadota</taxon>
        <taxon>Gammaproteobacteria</taxon>
        <taxon>Vibrionales</taxon>
        <taxon>Vibrionaceae</taxon>
        <taxon>Vibrio</taxon>
    </lineage>
</organism>
<dbReference type="Proteomes" id="UP000256923">
    <property type="component" value="Chromosome 1"/>
</dbReference>
<dbReference type="SUPFAM" id="SSF54768">
    <property type="entry name" value="dsRNA-binding domain-like"/>
    <property type="match status" value="1"/>
</dbReference>
<comment type="function">
    <text evidence="1 8">Located at the back of the 30S subunit body where it stabilizes the conformation of the head with respect to the body.</text>
</comment>
<dbReference type="OrthoDB" id="9809045at2"/>
<comment type="domain">
    <text evidence="8">The N-terminal domain interacts with the head of the 30S subunit; the C-terminal domain interacts with the body and contacts protein S4. The interaction surface between S4 and S5 is involved in control of translational fidelity.</text>
</comment>
<evidence type="ECO:0000256" key="7">
    <source>
        <dbReference type="ARBA" id="ARBA00035255"/>
    </source>
</evidence>
<keyword evidence="6 8" id="KW-0687">Ribonucleoprotein</keyword>
<dbReference type="PANTHER" id="PTHR48277">
    <property type="entry name" value="MITOCHONDRIAL RIBOSOMAL PROTEIN S5"/>
    <property type="match status" value="1"/>
</dbReference>
<evidence type="ECO:0000256" key="3">
    <source>
        <dbReference type="ARBA" id="ARBA00022730"/>
    </source>
</evidence>
<proteinExistence type="inferred from homology"/>
<feature type="domain" description="S5 DRBM" evidence="10">
    <location>
        <begin position="11"/>
        <end position="74"/>
    </location>
</feature>
<dbReference type="EMBL" id="RDPI01000020">
    <property type="protein sequence ID" value="MBF4374654.1"/>
    <property type="molecule type" value="Genomic_DNA"/>
</dbReference>
<dbReference type="PROSITE" id="PS00585">
    <property type="entry name" value="RIBOSOMAL_S5"/>
    <property type="match status" value="1"/>
</dbReference>
<dbReference type="GeneID" id="83859067"/>